<keyword evidence="5" id="KW-1185">Reference proteome</keyword>
<dbReference type="PANTHER" id="PTHR32308:SF10">
    <property type="entry name" value="CITRATE LYASE SUBUNIT BETA"/>
    <property type="match status" value="1"/>
</dbReference>
<dbReference type="STRING" id="46177.SAMN05660976_02321"/>
<keyword evidence="4" id="KW-0456">Lyase</keyword>
<reference evidence="4 5" key="1">
    <citation type="submission" date="2016-10" db="EMBL/GenBank/DDBJ databases">
        <authorList>
            <person name="de Groot N.N."/>
        </authorList>
    </citation>
    <scope>NUCLEOTIDE SEQUENCE [LARGE SCALE GENOMIC DNA]</scope>
    <source>
        <strain evidence="4 5">DSM 43357</strain>
    </source>
</reference>
<dbReference type="AlphaFoldDB" id="A0A1H7PBR4"/>
<evidence type="ECO:0000256" key="1">
    <source>
        <dbReference type="ARBA" id="ARBA00001946"/>
    </source>
</evidence>
<dbReference type="RefSeq" id="WP_091100088.1">
    <property type="nucleotide sequence ID" value="NZ_FOBF01000004.1"/>
</dbReference>
<dbReference type="GO" id="GO:0016829">
    <property type="term" value="F:lyase activity"/>
    <property type="evidence" value="ECO:0007669"/>
    <property type="project" value="UniProtKB-KW"/>
</dbReference>
<dbReference type="SUPFAM" id="SSF51621">
    <property type="entry name" value="Phosphoenolpyruvate/pyruvate domain"/>
    <property type="match status" value="1"/>
</dbReference>
<keyword evidence="2" id="KW-0479">Metal-binding</keyword>
<evidence type="ECO:0000313" key="5">
    <source>
        <dbReference type="Proteomes" id="UP000198953"/>
    </source>
</evidence>
<evidence type="ECO:0000313" key="4">
    <source>
        <dbReference type="EMBL" id="SEL32705.1"/>
    </source>
</evidence>
<comment type="cofactor">
    <cofactor evidence="1">
        <name>Mg(2+)</name>
        <dbReference type="ChEBI" id="CHEBI:18420"/>
    </cofactor>
</comment>
<accession>A0A1H7PBR4</accession>
<organism evidence="4 5">
    <name type="scientific">Nonomuraea pusilla</name>
    <dbReference type="NCBI Taxonomy" id="46177"/>
    <lineage>
        <taxon>Bacteria</taxon>
        <taxon>Bacillati</taxon>
        <taxon>Actinomycetota</taxon>
        <taxon>Actinomycetes</taxon>
        <taxon>Streptosporangiales</taxon>
        <taxon>Streptosporangiaceae</taxon>
        <taxon>Nonomuraea</taxon>
    </lineage>
</organism>
<dbReference type="InterPro" id="IPR054255">
    <property type="entry name" value="DUF6986"/>
</dbReference>
<keyword evidence="3" id="KW-0460">Magnesium</keyword>
<dbReference type="InterPro" id="IPR040442">
    <property type="entry name" value="Pyrv_kinase-like_dom_sf"/>
</dbReference>
<evidence type="ECO:0000256" key="2">
    <source>
        <dbReference type="ARBA" id="ARBA00022723"/>
    </source>
</evidence>
<sequence length="429" mass="45181">MNRADAFAEFTAGLAAELDTRLAAADERLRTAYPGETPGRQPVHTVYVPADRYTADTVRTWGRQARAALAEHGRTAAEFADALGLPPRTAAEVYDRVRAKLEREPVEDLRIDFEDGYGDRSDADEDTTARAAAKALAAAVASGGGSPFCGIRFKSLEAPTRRRGLRTLALFLETLGPPPDGFVVTLPKVTSVAQVEAMVLAGERLEAAYGLEHASLRFEIQVETPQAVLGADGVSPLAPMIHASAGRCTGLHYGAYDYSAALGVPAAYQSVEHPVADHAKAVMRVAAAGTGVRVCDGSTNVLPVGGAGAVRAAWRLHARLVTRALEGGIHQGWDLHPAQLPSRYAAVYAFFREGLPAAAARLRGYLEQEESGFLDEPATVRAMAGFLARGLDCGAVGEAELHTLTGVAPLELRALTRPPGARGGDGTGA</sequence>
<dbReference type="InterPro" id="IPR015813">
    <property type="entry name" value="Pyrv/PenolPyrv_kinase-like_dom"/>
</dbReference>
<dbReference type="GO" id="GO:0006107">
    <property type="term" value="P:oxaloacetate metabolic process"/>
    <property type="evidence" value="ECO:0007669"/>
    <property type="project" value="TreeGrafter"/>
</dbReference>
<dbReference type="Proteomes" id="UP000198953">
    <property type="component" value="Unassembled WGS sequence"/>
</dbReference>
<evidence type="ECO:0000256" key="3">
    <source>
        <dbReference type="ARBA" id="ARBA00022842"/>
    </source>
</evidence>
<gene>
    <name evidence="4" type="ORF">SAMN05660976_02321</name>
</gene>
<dbReference type="Pfam" id="PF22484">
    <property type="entry name" value="DUF6986"/>
    <property type="match status" value="1"/>
</dbReference>
<name>A0A1H7PBR4_9ACTN</name>
<protein>
    <submittedName>
        <fullName evidence="4">HpcH/HpaI aldolase/citrate lyase family protein</fullName>
    </submittedName>
</protein>
<dbReference type="PANTHER" id="PTHR32308">
    <property type="entry name" value="LYASE BETA SUBUNIT, PUTATIVE (AFU_ORTHOLOGUE AFUA_4G13030)-RELATED"/>
    <property type="match status" value="1"/>
</dbReference>
<dbReference type="Gene3D" id="3.20.20.60">
    <property type="entry name" value="Phosphoenolpyruvate-binding domains"/>
    <property type="match status" value="1"/>
</dbReference>
<proteinExistence type="predicted"/>
<dbReference type="GO" id="GO:0000287">
    <property type="term" value="F:magnesium ion binding"/>
    <property type="evidence" value="ECO:0007669"/>
    <property type="project" value="TreeGrafter"/>
</dbReference>
<dbReference type="EMBL" id="FOBF01000004">
    <property type="protein sequence ID" value="SEL32705.1"/>
    <property type="molecule type" value="Genomic_DNA"/>
</dbReference>
<dbReference type="OrthoDB" id="9808769at2"/>